<feature type="region of interest" description="Disordered" evidence="1">
    <location>
        <begin position="1"/>
        <end position="34"/>
    </location>
</feature>
<protein>
    <recommendedName>
        <fullName evidence="3">Tail assembly chaperone</fullName>
    </recommendedName>
</protein>
<accession>A0AAU8K2H7</accession>
<sequence>MPPRTRTTTAVPAPAPDTGFTPIRITPADQDRPADSVPLFYLGDEEFRIPRKVPRTMVLEFMRLQRAEGELGAAQRILERLLGPTAYLALEQSDDVTEDHLEQILRAVVHHIAGPPESGKD</sequence>
<reference evidence="2" key="1">
    <citation type="submission" date="2024-06" db="EMBL/GenBank/DDBJ databases">
        <title>The genome sequences of Kitasatospora sp. strain HUAS MG31.</title>
        <authorList>
            <person name="Mo P."/>
        </authorList>
    </citation>
    <scope>NUCLEOTIDE SEQUENCE</scope>
    <source>
        <strain evidence="2">HUAS MG31</strain>
    </source>
</reference>
<dbReference type="KEGG" id="kcm:ABWK59_30420"/>
<evidence type="ECO:0000256" key="1">
    <source>
        <dbReference type="SAM" id="MobiDB-lite"/>
    </source>
</evidence>
<gene>
    <name evidence="2" type="ORF">ABWK59_30420</name>
</gene>
<dbReference type="AlphaFoldDB" id="A0AAU8K2H7"/>
<evidence type="ECO:0008006" key="3">
    <source>
        <dbReference type="Google" id="ProtNLM"/>
    </source>
</evidence>
<dbReference type="EMBL" id="CP159872">
    <property type="protein sequence ID" value="XCM82924.1"/>
    <property type="molecule type" value="Genomic_DNA"/>
</dbReference>
<feature type="compositionally biased region" description="Low complexity" evidence="1">
    <location>
        <begin position="1"/>
        <end position="18"/>
    </location>
</feature>
<name>A0AAU8K2H7_9ACTN</name>
<evidence type="ECO:0000313" key="2">
    <source>
        <dbReference type="EMBL" id="XCM82924.1"/>
    </source>
</evidence>
<organism evidence="2">
    <name type="scientific">Kitasatospora camelliae</name>
    <dbReference type="NCBI Taxonomy" id="3156397"/>
    <lineage>
        <taxon>Bacteria</taxon>
        <taxon>Bacillati</taxon>
        <taxon>Actinomycetota</taxon>
        <taxon>Actinomycetes</taxon>
        <taxon>Kitasatosporales</taxon>
        <taxon>Streptomycetaceae</taxon>
        <taxon>Kitasatospora</taxon>
    </lineage>
</organism>
<proteinExistence type="predicted"/>
<dbReference type="RefSeq" id="WP_354643859.1">
    <property type="nucleotide sequence ID" value="NZ_CP159872.1"/>
</dbReference>